<dbReference type="AlphaFoldDB" id="A0A9Q3YYW9"/>
<dbReference type="Proteomes" id="UP000813637">
    <property type="component" value="Unassembled WGS sequence"/>
</dbReference>
<gene>
    <name evidence="1" type="ORF">G8S53_06095</name>
</gene>
<sequence>MRKFIKQIKFNIYLLSMLNLNMKLLNIIHKLSKNNILPLPSTGTQILETALDISNQITSLYKEMEGIYKNQYNK</sequence>
<accession>A0A9Q3YYW9</accession>
<protein>
    <submittedName>
        <fullName evidence="1">Uncharacterized protein</fullName>
    </submittedName>
</protein>
<evidence type="ECO:0000313" key="2">
    <source>
        <dbReference type="Proteomes" id="UP000813637"/>
    </source>
</evidence>
<organism evidence="1 2">
    <name type="scientific">Clostridium botulinum C</name>
    <dbReference type="NCBI Taxonomy" id="36828"/>
    <lineage>
        <taxon>Bacteria</taxon>
        <taxon>Bacillati</taxon>
        <taxon>Bacillota</taxon>
        <taxon>Clostridia</taxon>
        <taxon>Eubacteriales</taxon>
        <taxon>Clostridiaceae</taxon>
        <taxon>Clostridium</taxon>
    </lineage>
</organism>
<comment type="caution">
    <text evidence="1">The sequence shown here is derived from an EMBL/GenBank/DDBJ whole genome shotgun (WGS) entry which is preliminary data.</text>
</comment>
<name>A0A9Q3YYW9_CLOBO</name>
<proteinExistence type="predicted"/>
<dbReference type="EMBL" id="JAAMYB010000004">
    <property type="protein sequence ID" value="MCD3194859.1"/>
    <property type="molecule type" value="Genomic_DNA"/>
</dbReference>
<dbReference type="RefSeq" id="WP_003379430.1">
    <property type="nucleotide sequence ID" value="NZ_JAAMYB010000004.1"/>
</dbReference>
<reference evidence="1" key="2">
    <citation type="journal article" date="2021" name="Microorganisms">
        <title>Extensive Genome Exploration of Clostridium botulinum Group III Field Strains.</title>
        <authorList>
            <person name="Fillo S."/>
            <person name="Giordani F."/>
            <person name="Tonon E."/>
            <person name="Drigo I."/>
            <person name="Anselmo A."/>
            <person name="Fortunato A."/>
            <person name="Lista F."/>
            <person name="Bano L."/>
        </authorList>
    </citation>
    <scope>NUCLEOTIDE SEQUENCE</scope>
    <source>
        <strain evidence="1">IZSVe-TV_9877_3_12</strain>
    </source>
</reference>
<evidence type="ECO:0000313" key="1">
    <source>
        <dbReference type="EMBL" id="MCD3194859.1"/>
    </source>
</evidence>
<reference evidence="1" key="1">
    <citation type="submission" date="2020-02" db="EMBL/GenBank/DDBJ databases">
        <authorList>
            <person name="Fillo S."/>
            <person name="Giordani F."/>
            <person name="Tonon E."/>
            <person name="Drigo I."/>
            <person name="Anselmo A."/>
            <person name="Fortunato A."/>
            <person name="Bano L."/>
            <person name="Lista F."/>
        </authorList>
    </citation>
    <scope>NUCLEOTIDE SEQUENCE</scope>
    <source>
        <strain evidence="1">IZSVe-TV_9877_3_12</strain>
    </source>
</reference>